<evidence type="ECO:0000313" key="3">
    <source>
        <dbReference type="EMBL" id="CAE7785002.1"/>
    </source>
</evidence>
<feature type="non-terminal residue" evidence="3">
    <location>
        <position position="1"/>
    </location>
</feature>
<reference evidence="3" key="1">
    <citation type="submission" date="2021-02" db="EMBL/GenBank/DDBJ databases">
        <authorList>
            <person name="Dougan E. K."/>
            <person name="Rhodes N."/>
            <person name="Thang M."/>
            <person name="Chan C."/>
        </authorList>
    </citation>
    <scope>NUCLEOTIDE SEQUENCE</scope>
</reference>
<keyword evidence="4" id="KW-1185">Reference proteome</keyword>
<dbReference type="Proteomes" id="UP000601435">
    <property type="component" value="Unassembled WGS sequence"/>
</dbReference>
<dbReference type="OrthoDB" id="410796at2759"/>
<organism evidence="3 4">
    <name type="scientific">Symbiodinium necroappetens</name>
    <dbReference type="NCBI Taxonomy" id="1628268"/>
    <lineage>
        <taxon>Eukaryota</taxon>
        <taxon>Sar</taxon>
        <taxon>Alveolata</taxon>
        <taxon>Dinophyceae</taxon>
        <taxon>Suessiales</taxon>
        <taxon>Symbiodiniaceae</taxon>
        <taxon>Symbiodinium</taxon>
    </lineage>
</organism>
<feature type="region of interest" description="Disordered" evidence="1">
    <location>
        <begin position="885"/>
        <end position="938"/>
    </location>
</feature>
<name>A0A812YLR1_9DINO</name>
<feature type="region of interest" description="Disordered" evidence="1">
    <location>
        <begin position="52"/>
        <end position="111"/>
    </location>
</feature>
<feature type="compositionally biased region" description="Polar residues" evidence="1">
    <location>
        <begin position="280"/>
        <end position="299"/>
    </location>
</feature>
<evidence type="ECO:0000313" key="4">
    <source>
        <dbReference type="Proteomes" id="UP000601435"/>
    </source>
</evidence>
<protein>
    <recommendedName>
        <fullName evidence="2">Integrase catalytic domain-containing protein</fullName>
    </recommendedName>
</protein>
<dbReference type="GO" id="GO:0003676">
    <property type="term" value="F:nucleic acid binding"/>
    <property type="evidence" value="ECO:0007669"/>
    <property type="project" value="InterPro"/>
</dbReference>
<feature type="compositionally biased region" description="Acidic residues" evidence="1">
    <location>
        <begin position="307"/>
        <end position="320"/>
    </location>
</feature>
<dbReference type="EMBL" id="CAJNJA010042564">
    <property type="protein sequence ID" value="CAE7785002.1"/>
    <property type="molecule type" value="Genomic_DNA"/>
</dbReference>
<dbReference type="Gene3D" id="3.30.420.10">
    <property type="entry name" value="Ribonuclease H-like superfamily/Ribonuclease H"/>
    <property type="match status" value="1"/>
</dbReference>
<feature type="domain" description="Integrase catalytic" evidence="2">
    <location>
        <begin position="1097"/>
        <end position="1264"/>
    </location>
</feature>
<gene>
    <name evidence="3" type="ORF">SNEC2469_LOCUS23027</name>
</gene>
<dbReference type="PROSITE" id="PS50994">
    <property type="entry name" value="INTEGRASE"/>
    <property type="match status" value="1"/>
</dbReference>
<sequence>MQVGRCQMALAKMLGKAKRGHGKGDNGKMGQAMLSSIRGQVISSDHHKRIVQGHRRNSAQSMTASTELPASTDDHEPDGVDQDPRDSDLGSGSTRKDVPKTGKDHVPEFSGDTTMREYQRRVRLFEASTGIDASYRAQKLMERLSGQAWLATESLDLTYIKHPDGVERLLQHLWQELEPLEYVRTFTTLTEFYKGFRRTPGMEYLTYDMEFRTHLKRLEEVGAKVEGLNRAYWFIEKAGLSAELRKQVVAAAGGEYDYVKLRRALLAIVPKVNREEDGFTSRQTPPGNRQWKPRTNQPPRQVHATTEEDGDETVADDQDPDPASLEGELEASDVYVATALDDRPEGEPALQEEVWVGDIPSGAPIEMNRFTLALTDTCCARTVAGEKWMQRHVRHLHRLREDTFVVDEARPFRFGAGPRVMSMYSVIIPVTIPGAQRWAHLRVSVVEQDVPLLISKAALKKLGVVLDLAEGRVHLGHLGTSVPLRETSAGLCGFDLNVEPSRRRCMCPSPVLVGENEEVVTSSFEQYALQDVMMAHAKEDTADGGAPHGPRRATSQAIQECEMLAKHLSTVRDFSYAALLDLVRRLPQGRRQRHRQINDGRGPSNIPWTVGLYAHGNHIGVTRRTVRYPHVVKYINMFMRTRTDMSWSSLTVHRDVATELHKDVHNDKQANSTTVTFGDFEKGHQREMDSRAPGRRCVDSSSFGETSFSFGETNGFQEEYVQAIACWSKVSVTELRQHTVDRLRELYAVLKPKKRMSVLPPSWKKLDLESLKELYASRVVTDLDRPMDGHWNRWTRSQLIREVDLWNLDVQSTMEYMPDTSSPFPVCEECGIPMITRTNRVSKEEFWGCRRFPSCRVTLPMMYGDQPVQEAIADFKKVDKQFQMPLPPNATRVKDEKAPKPEGILPGRRKIKAGYPTGKEGMATSSDLSWVRTGPTPVEEISSAEEDTVNRKFNTNLTAEELEAITKMREPLDSDTVRLLGNTRAVAAGIFISTVAMAGAALQAVPFGATRLDPRVSAEHWKRDFGRAVCKGFILDLKENDPGRIRKWSEKMVMRSLEKWSAVFAQEGEVMGLWSSQPLRDKQCSPVYQATGFASRVSSIPPLQITFGDEVQLDCICIHDAARESHWFLSVIDRATSYHVIELLRDHSPAELYRAFDRGWMKWAGPPLRATTDLEGGFQGRDFWIDVGNAGTALSSIAGTAHWQAGKVERHNQTIKDMLHKTIRHTQVKDRDDMRKMAREVAWAKNSLVREHGWSPVALVFGREPRVFGELHSEGNPTSYHPSVGDSGSDVAVRMRFRIGQLVFFWRAENSKKRASQSKWVGPGYVVGIQDRNAWVTCGGRCFLVAGEHLREAIGDEQHYGDPELQKALALFKKIPKEATYEDLSIQPDPEGEPQQLEQEPLAQDMNEDMDVDDDSGEGPHGVTSGEWHQLEHEVKWGDLEDCHQFIPNGPAGILITVFQSRTRKETCLDDVPHHVKRRKTPGTPQEVHATYHGIGKTQSKNKLKRMMEKEIPFDLIPSKDRELYRAAEEKEWQSWLDYNSCEVLSPEESKRVETERPDRVLPSRYVFRNKNAGLKDPFGNALPVKAKVAKEEAGVSYCGKEIKVIVQNGETCVTLSQNAFLEGRLQAMTIEPSRAKQLDLAANETELTDYRSVVGSLQWLAVQSRPDLAFECNQLQKRVSDLRVRDLHRANRAVKDAVKHRCEILFRPLGPDAEIVTFHDAGLYSSLGVEIDERECEDILQNGTERKLVYSQKGVCVGFVRRGATEHEQRAHYNLIDWKSSTNRRVIESSFAAETHGALMGHNMSRFAQVLLAEIRYGSEIISAVEDDGWQDLCPVTLVTDCKSIYDTVHKDGQHVGEKGNIVHAVLLRQLLSTRAEGGKARLLWVPTRCQVADGLTKGARGADIREQLKDGLLFHEKAVKKRAAST</sequence>
<feature type="compositionally biased region" description="Polar residues" evidence="1">
    <location>
        <begin position="58"/>
        <end position="69"/>
    </location>
</feature>
<comment type="caution">
    <text evidence="3">The sequence shown here is derived from an EMBL/GenBank/DDBJ whole genome shotgun (WGS) entry which is preliminary data.</text>
</comment>
<dbReference type="GO" id="GO:0015074">
    <property type="term" value="P:DNA integration"/>
    <property type="evidence" value="ECO:0007669"/>
    <property type="project" value="InterPro"/>
</dbReference>
<proteinExistence type="predicted"/>
<evidence type="ECO:0000256" key="1">
    <source>
        <dbReference type="SAM" id="MobiDB-lite"/>
    </source>
</evidence>
<dbReference type="InterPro" id="IPR036397">
    <property type="entry name" value="RNaseH_sf"/>
</dbReference>
<dbReference type="InterPro" id="IPR012337">
    <property type="entry name" value="RNaseH-like_sf"/>
</dbReference>
<accession>A0A812YLR1</accession>
<feature type="region of interest" description="Disordered" evidence="1">
    <location>
        <begin position="276"/>
        <end position="324"/>
    </location>
</feature>
<feature type="compositionally biased region" description="Basic and acidic residues" evidence="1">
    <location>
        <begin position="72"/>
        <end position="107"/>
    </location>
</feature>
<dbReference type="InterPro" id="IPR001584">
    <property type="entry name" value="Integrase_cat-core"/>
</dbReference>
<dbReference type="SUPFAM" id="SSF53098">
    <property type="entry name" value="Ribonuclease H-like"/>
    <property type="match status" value="1"/>
</dbReference>
<evidence type="ECO:0000259" key="2">
    <source>
        <dbReference type="PROSITE" id="PS50994"/>
    </source>
</evidence>
<dbReference type="Gene3D" id="3.30.65.10">
    <property type="entry name" value="Bacterial Topoisomerase I, domain 1"/>
    <property type="match status" value="1"/>
</dbReference>